<dbReference type="PANTHER" id="PTHR34547">
    <property type="entry name" value="YACP-LIKE NYN DOMAIN PROTEIN"/>
    <property type="match status" value="1"/>
</dbReference>
<evidence type="ECO:0000256" key="2">
    <source>
        <dbReference type="SAM" id="MobiDB-lite"/>
    </source>
</evidence>
<proteinExistence type="predicted"/>
<keyword evidence="4" id="KW-1185">Reference proteome</keyword>
<evidence type="ECO:0000313" key="3">
    <source>
        <dbReference type="EMBL" id="MBS2552470.1"/>
    </source>
</evidence>
<dbReference type="EMBL" id="JAAFYZ010000190">
    <property type="protein sequence ID" value="MBS2552470.1"/>
    <property type="molecule type" value="Genomic_DNA"/>
</dbReference>
<sequence length="441" mass="46568">MSSAEGERLTITLPDSVRQRVVEIASDALGKLPAAEVPAPLRPFAKFAPGKRAKAAAIPMAAALESDGAFRTRVAERVRESAPDLSDSLYAGVVPAAADPHEVAAVAYVLRPQGWTGIVKDALEAVSQGARAAAGEAAENEVARLAAEVGELRETARQATDELRSVQEEARREGDQLRRKVRQLEADMRRALASARTTETALEAERASAAAAASASEAELRRLRTRLTAAESALDTARRSARSGRSEGDMRLRLLLDTVTGAVKGIERELALPPTETRPADTVGAASPDSVAPSDMSVQGRAKDDPALLDQYLALPMVHLVVDGYNVTKTGYPTLSLAEQRVRLVGGLAALAARTGAEVTCVFDGAALDGPVRLTQPRGVRVLFSAPGEIADELIRRLVAAEPAGRPVVVVSSDREVAEGVRRSGARPVPASMLLNRLARS</sequence>
<feature type="region of interest" description="Disordered" evidence="2">
    <location>
        <begin position="273"/>
        <end position="299"/>
    </location>
</feature>
<dbReference type="RefSeq" id="WP_212018078.1">
    <property type="nucleotide sequence ID" value="NZ_JAAFYZ010000190.1"/>
</dbReference>
<evidence type="ECO:0000256" key="1">
    <source>
        <dbReference type="SAM" id="Coils"/>
    </source>
</evidence>
<dbReference type="Proteomes" id="UP000730482">
    <property type="component" value="Unassembled WGS sequence"/>
</dbReference>
<organism evidence="3 4">
    <name type="scientific">Catenulispora pinistramenti</name>
    <dbReference type="NCBI Taxonomy" id="2705254"/>
    <lineage>
        <taxon>Bacteria</taxon>
        <taxon>Bacillati</taxon>
        <taxon>Actinomycetota</taxon>
        <taxon>Actinomycetes</taxon>
        <taxon>Catenulisporales</taxon>
        <taxon>Catenulisporaceae</taxon>
        <taxon>Catenulispora</taxon>
    </lineage>
</organism>
<comment type="caution">
    <text evidence="3">The sequence shown here is derived from an EMBL/GenBank/DDBJ whole genome shotgun (WGS) entry which is preliminary data.</text>
</comment>
<dbReference type="PANTHER" id="PTHR34547:SF1">
    <property type="entry name" value="YACP-LIKE NYN DOMAIN PROTEIN"/>
    <property type="match status" value="1"/>
</dbReference>
<evidence type="ECO:0000313" key="4">
    <source>
        <dbReference type="Proteomes" id="UP000730482"/>
    </source>
</evidence>
<reference evidence="3 4" key="1">
    <citation type="submission" date="2020-02" db="EMBL/GenBank/DDBJ databases">
        <title>Acidophilic actinobacteria isolated from forest soil.</title>
        <authorList>
            <person name="Golinska P."/>
        </authorList>
    </citation>
    <scope>NUCLEOTIDE SEQUENCE [LARGE SCALE GENOMIC DNA]</scope>
    <source>
        <strain evidence="3 4">NL8</strain>
    </source>
</reference>
<dbReference type="InterPro" id="IPR010298">
    <property type="entry name" value="YacP-like"/>
</dbReference>
<accession>A0ABS5L2A9</accession>
<gene>
    <name evidence="3" type="ORF">KGQ19_37015</name>
</gene>
<keyword evidence="1" id="KW-0175">Coiled coil</keyword>
<feature type="coiled-coil region" evidence="1">
    <location>
        <begin position="135"/>
        <end position="240"/>
    </location>
</feature>
<name>A0ABS5L2A9_9ACTN</name>
<dbReference type="Pfam" id="PF05991">
    <property type="entry name" value="NYN_YacP"/>
    <property type="match status" value="1"/>
</dbReference>
<protein>
    <submittedName>
        <fullName evidence="3">NYN domain-containing protein</fullName>
    </submittedName>
</protein>